<name>A0A1T4SPN0_9BACT</name>
<reference evidence="2" key="1">
    <citation type="submission" date="2017-02" db="EMBL/GenBank/DDBJ databases">
        <authorList>
            <person name="Varghese N."/>
            <person name="Submissions S."/>
        </authorList>
    </citation>
    <scope>NUCLEOTIDE SEQUENCE [LARGE SCALE GENOMIC DNA]</scope>
    <source>
        <strain evidence="2">DSM 22224</strain>
    </source>
</reference>
<organism evidence="1 2">
    <name type="scientific">Chitinophaga eiseniae</name>
    <dbReference type="NCBI Taxonomy" id="634771"/>
    <lineage>
        <taxon>Bacteria</taxon>
        <taxon>Pseudomonadati</taxon>
        <taxon>Bacteroidota</taxon>
        <taxon>Chitinophagia</taxon>
        <taxon>Chitinophagales</taxon>
        <taxon>Chitinophagaceae</taxon>
        <taxon>Chitinophaga</taxon>
    </lineage>
</organism>
<sequence length="78" mass="8990">MADRTSARLFGKIFTLLAKNPTDEHKEIAKEIYGFTDDYVFSKYQMCVDEELILLGLARKGIRDDYPEDGEVVIYHGE</sequence>
<keyword evidence="2" id="KW-1185">Reference proteome</keyword>
<dbReference type="STRING" id="634771.SAMN04488128_103178"/>
<protein>
    <submittedName>
        <fullName evidence="1">Uncharacterized protein</fullName>
    </submittedName>
</protein>
<dbReference type="RefSeq" id="WP_078670553.1">
    <property type="nucleotide sequence ID" value="NZ_FUWZ01000003.1"/>
</dbReference>
<dbReference type="Proteomes" id="UP000190367">
    <property type="component" value="Unassembled WGS sequence"/>
</dbReference>
<dbReference type="OrthoDB" id="1495232at2"/>
<proteinExistence type="predicted"/>
<dbReference type="AlphaFoldDB" id="A0A1T4SPN0"/>
<dbReference type="EMBL" id="FUWZ01000003">
    <property type="protein sequence ID" value="SKA29831.1"/>
    <property type="molecule type" value="Genomic_DNA"/>
</dbReference>
<evidence type="ECO:0000313" key="2">
    <source>
        <dbReference type="Proteomes" id="UP000190367"/>
    </source>
</evidence>
<evidence type="ECO:0000313" key="1">
    <source>
        <dbReference type="EMBL" id="SKA29831.1"/>
    </source>
</evidence>
<accession>A0A1T4SPN0</accession>
<gene>
    <name evidence="1" type="ORF">SAMN04488128_103178</name>
</gene>